<dbReference type="AlphaFoldDB" id="A0A7J6MBP1"/>
<dbReference type="Pfam" id="PF04127">
    <property type="entry name" value="DFP"/>
    <property type="match status" value="1"/>
</dbReference>
<evidence type="ECO:0000259" key="4">
    <source>
        <dbReference type="Pfam" id="PF04127"/>
    </source>
</evidence>
<feature type="domain" description="DNA/pantothenate metabolism flavoprotein C-terminal" evidence="4">
    <location>
        <begin position="145"/>
        <end position="246"/>
    </location>
</feature>
<dbReference type="Proteomes" id="UP000572268">
    <property type="component" value="Unassembled WGS sequence"/>
</dbReference>
<gene>
    <name evidence="5" type="ORF">FOL46_002007</name>
</gene>
<evidence type="ECO:0000256" key="2">
    <source>
        <dbReference type="SAM" id="Coils"/>
    </source>
</evidence>
<evidence type="ECO:0000313" key="6">
    <source>
        <dbReference type="Proteomes" id="UP000572268"/>
    </source>
</evidence>
<comment type="caution">
    <text evidence="5">The sequence shown here is derived from an EMBL/GenBank/DDBJ whole genome shotgun (WGS) entry which is preliminary data.</text>
</comment>
<accession>A0A7J6MBP1</accession>
<feature type="coiled-coil region" evidence="2">
    <location>
        <begin position="377"/>
        <end position="453"/>
    </location>
</feature>
<feature type="compositionally biased region" description="Basic and acidic residues" evidence="3">
    <location>
        <begin position="472"/>
        <end position="490"/>
    </location>
</feature>
<dbReference type="EMBL" id="JABANN010000160">
    <property type="protein sequence ID" value="KAF4668431.1"/>
    <property type="molecule type" value="Genomic_DNA"/>
</dbReference>
<dbReference type="InterPro" id="IPR035929">
    <property type="entry name" value="CoaB-like_sf"/>
</dbReference>
<dbReference type="SUPFAM" id="SSF102645">
    <property type="entry name" value="CoaB-like"/>
    <property type="match status" value="1"/>
</dbReference>
<dbReference type="PANTHER" id="PTHR12290">
    <property type="entry name" value="CORNICHON-RELATED"/>
    <property type="match status" value="1"/>
</dbReference>
<dbReference type="Gene3D" id="3.40.50.10300">
    <property type="entry name" value="CoaB-like"/>
    <property type="match status" value="1"/>
</dbReference>
<feature type="region of interest" description="Disordered" evidence="3">
    <location>
        <begin position="332"/>
        <end position="375"/>
    </location>
</feature>
<evidence type="ECO:0000256" key="1">
    <source>
        <dbReference type="ARBA" id="ARBA00005703"/>
    </source>
</evidence>
<name>A0A7J6MBP1_PEROL</name>
<dbReference type="GO" id="GO:0015937">
    <property type="term" value="P:coenzyme A biosynthetic process"/>
    <property type="evidence" value="ECO:0007669"/>
    <property type="project" value="UniProtKB-ARBA"/>
</dbReference>
<protein>
    <recommendedName>
        <fullName evidence="4">DNA/pantothenate metabolism flavoprotein C-terminal domain-containing protein</fullName>
    </recommendedName>
</protein>
<keyword evidence="2" id="KW-0175">Coiled coil</keyword>
<dbReference type="InterPro" id="IPR007085">
    <property type="entry name" value="DNA/pantothenate-metab_flavo_C"/>
</dbReference>
<reference evidence="5 6" key="1">
    <citation type="submission" date="2020-04" db="EMBL/GenBank/DDBJ databases">
        <title>Perkinsus olseni comparative genomics.</title>
        <authorList>
            <person name="Bogema D.R."/>
        </authorList>
    </citation>
    <scope>NUCLEOTIDE SEQUENCE [LARGE SCALE GENOMIC DNA]</scope>
    <source>
        <strain evidence="5">ATCC PRA-31</strain>
    </source>
</reference>
<dbReference type="GO" id="GO:0003824">
    <property type="term" value="F:catalytic activity"/>
    <property type="evidence" value="ECO:0007669"/>
    <property type="project" value="UniProtKB-ARBA"/>
</dbReference>
<evidence type="ECO:0000256" key="3">
    <source>
        <dbReference type="SAM" id="MobiDB-lite"/>
    </source>
</evidence>
<comment type="similarity">
    <text evidence="1">Belongs to the PPC synthetase family.</text>
</comment>
<organism evidence="5 6">
    <name type="scientific">Perkinsus olseni</name>
    <name type="common">Perkinsus atlanticus</name>
    <dbReference type="NCBI Taxonomy" id="32597"/>
    <lineage>
        <taxon>Eukaryota</taxon>
        <taxon>Sar</taxon>
        <taxon>Alveolata</taxon>
        <taxon>Perkinsozoa</taxon>
        <taxon>Perkinsea</taxon>
        <taxon>Perkinsida</taxon>
        <taxon>Perkinsidae</taxon>
        <taxon>Perkinsus</taxon>
    </lineage>
</organism>
<sequence>MADSPRFTEFVSRVAADPLARLVVISSGGTTVALERRTVRFLENFSTGNRGAGMAESFIMMNEEPSSSKYYVVYFHRKGGSCAMPFVRHLPDATEQLELMSTGDQGLQFDSYIQARSSSDVLSRYLLCVEFSSVTDYLSSLEKIAKIVNPLGPRAALILAAAVSDFYVPLDQMPENKIQSGAHQEDGLTLHLTGVPKVLGRVKGTWCPQALVVSFKLETEPDILFEKASGAIEKYGVDAVVANVLESRYRKLWIVRGAKSVDTYRDYTTRLITKPESEDIEGVLVKALQELHTHHIQRASQYKRMMRDAKLRNAYQSECFVDLMREYGRKATDAASPGPVSNTLHCDAEDSTEGRQIGPGSSSIESSLLSSSTPHVAEAVNQKNEAMTMLLRDLQEEIRCRDSELAHTRQELAERVEENAKLVAQGESLEAAVEFKSSEVARMRQEIEVLSEQLDFFKKCGVGDEWTLVDYEEAHQSTPPKDDGLDNRSP</sequence>
<evidence type="ECO:0000313" key="5">
    <source>
        <dbReference type="EMBL" id="KAF4668431.1"/>
    </source>
</evidence>
<proteinExistence type="inferred from homology"/>
<feature type="region of interest" description="Disordered" evidence="3">
    <location>
        <begin position="471"/>
        <end position="490"/>
    </location>
</feature>
<feature type="compositionally biased region" description="Low complexity" evidence="3">
    <location>
        <begin position="361"/>
        <end position="372"/>
    </location>
</feature>